<dbReference type="RefSeq" id="WP_191026005.1">
    <property type="nucleotide sequence ID" value="NZ_JABBXD010000008.1"/>
</dbReference>
<comment type="caution">
    <text evidence="2">The sequence shown here is derived from an EMBL/GenBank/DDBJ whole genome shotgun (WGS) entry which is preliminary data.</text>
</comment>
<keyword evidence="1" id="KW-1133">Transmembrane helix</keyword>
<reference evidence="2 3" key="1">
    <citation type="submission" date="2020-04" db="EMBL/GenBank/DDBJ databases">
        <title>Salinimonas sp. HHU 13199.</title>
        <authorList>
            <person name="Cui X."/>
            <person name="Zhang D."/>
        </authorList>
    </citation>
    <scope>NUCLEOTIDE SEQUENCE [LARGE SCALE GENOMIC DNA]</scope>
    <source>
        <strain evidence="2 3">HHU 13199</strain>
    </source>
</reference>
<feature type="transmembrane region" description="Helical" evidence="1">
    <location>
        <begin position="93"/>
        <end position="118"/>
    </location>
</feature>
<sequence>MIFLALFTSVLTVGAVWISWRLRSRSGCLAALALMGVSGYLFSHDMGWEQGIFIALFLPGLLIWAAVFCERRFKPFTQKAPPAKTLTVTWQKGLSHLLTGLVVLVVQLALSLLVAVAISRLFPIAEAGQLALCVVLQPVIWALMMYHYLAHRHRFVILGWHCALSVVIGATLVM</sequence>
<name>A0ABR8LM51_9ALTE</name>
<gene>
    <name evidence="2" type="ORF">HHX48_13765</name>
</gene>
<keyword evidence="1" id="KW-0472">Membrane</keyword>
<proteinExistence type="predicted"/>
<feature type="transmembrane region" description="Helical" evidence="1">
    <location>
        <begin position="130"/>
        <end position="149"/>
    </location>
</feature>
<organism evidence="2 3">
    <name type="scientific">Salinimonas profundi</name>
    <dbReference type="NCBI Taxonomy" id="2729140"/>
    <lineage>
        <taxon>Bacteria</taxon>
        <taxon>Pseudomonadati</taxon>
        <taxon>Pseudomonadota</taxon>
        <taxon>Gammaproteobacteria</taxon>
        <taxon>Alteromonadales</taxon>
        <taxon>Alteromonadaceae</taxon>
        <taxon>Alteromonas/Salinimonas group</taxon>
        <taxon>Salinimonas</taxon>
    </lineage>
</organism>
<evidence type="ECO:0000256" key="1">
    <source>
        <dbReference type="SAM" id="Phobius"/>
    </source>
</evidence>
<dbReference type="Proteomes" id="UP000624419">
    <property type="component" value="Unassembled WGS sequence"/>
</dbReference>
<dbReference type="EMBL" id="JABBXD010000008">
    <property type="protein sequence ID" value="MBD3586807.1"/>
    <property type="molecule type" value="Genomic_DNA"/>
</dbReference>
<keyword evidence="1" id="KW-0812">Transmembrane</keyword>
<protein>
    <submittedName>
        <fullName evidence="2">Uncharacterized protein</fullName>
    </submittedName>
</protein>
<evidence type="ECO:0000313" key="2">
    <source>
        <dbReference type="EMBL" id="MBD3586807.1"/>
    </source>
</evidence>
<feature type="transmembrane region" description="Helical" evidence="1">
    <location>
        <begin position="155"/>
        <end position="173"/>
    </location>
</feature>
<feature type="transmembrane region" description="Helical" evidence="1">
    <location>
        <begin position="54"/>
        <end position="73"/>
    </location>
</feature>
<keyword evidence="3" id="KW-1185">Reference proteome</keyword>
<evidence type="ECO:0000313" key="3">
    <source>
        <dbReference type="Proteomes" id="UP000624419"/>
    </source>
</evidence>
<accession>A0ABR8LM51</accession>